<feature type="region of interest" description="Disordered" evidence="1">
    <location>
        <begin position="48"/>
        <end position="69"/>
    </location>
</feature>
<dbReference type="EMBL" id="JACPSX010000198">
    <property type="protein sequence ID" value="MBI3015438.1"/>
    <property type="molecule type" value="Genomic_DNA"/>
</dbReference>
<proteinExistence type="predicted"/>
<reference evidence="3" key="1">
    <citation type="submission" date="2020-07" db="EMBL/GenBank/DDBJ databases">
        <title>Huge and variable diversity of episymbiotic CPR bacteria and DPANN archaea in groundwater ecosystems.</title>
        <authorList>
            <person name="He C.Y."/>
            <person name="Keren R."/>
            <person name="Whittaker M."/>
            <person name="Farag I.F."/>
            <person name="Doudna J."/>
            <person name="Cate J.H.D."/>
            <person name="Banfield J.F."/>
        </authorList>
    </citation>
    <scope>NUCLEOTIDE SEQUENCE</scope>
    <source>
        <strain evidence="3">NC_groundwater_717_Ag_S-0.2um_59_8</strain>
    </source>
</reference>
<evidence type="ECO:0000256" key="2">
    <source>
        <dbReference type="SAM" id="Phobius"/>
    </source>
</evidence>
<organism evidence="3 4">
    <name type="scientific">Tectimicrobiota bacterium</name>
    <dbReference type="NCBI Taxonomy" id="2528274"/>
    <lineage>
        <taxon>Bacteria</taxon>
        <taxon>Pseudomonadati</taxon>
        <taxon>Nitrospinota/Tectimicrobiota group</taxon>
        <taxon>Candidatus Tectimicrobiota</taxon>
    </lineage>
</organism>
<comment type="caution">
    <text evidence="3">The sequence shown here is derived from an EMBL/GenBank/DDBJ whole genome shotgun (WGS) entry which is preliminary data.</text>
</comment>
<evidence type="ECO:0000313" key="3">
    <source>
        <dbReference type="EMBL" id="MBI3015438.1"/>
    </source>
</evidence>
<dbReference type="Proteomes" id="UP000741360">
    <property type="component" value="Unassembled WGS sequence"/>
</dbReference>
<name>A0A932GQW5_UNCTE</name>
<evidence type="ECO:0000256" key="1">
    <source>
        <dbReference type="SAM" id="MobiDB-lite"/>
    </source>
</evidence>
<sequence length="123" mass="13469">MGNKKRKAPKSEEPLSPPKKQGKAAILVLALAVILVAAVGIYYISRPSAGPARTSQASPAEYPRRETRPTLSPAMFTGEVAATYQVAQEIPEVLDQLYCYCKCRENFGHKSLLTCYVDRHAST</sequence>
<evidence type="ECO:0000313" key="4">
    <source>
        <dbReference type="Proteomes" id="UP000741360"/>
    </source>
</evidence>
<feature type="transmembrane region" description="Helical" evidence="2">
    <location>
        <begin position="24"/>
        <end position="44"/>
    </location>
</feature>
<protein>
    <submittedName>
        <fullName evidence="3">Uncharacterized protein</fullName>
    </submittedName>
</protein>
<feature type="region of interest" description="Disordered" evidence="1">
    <location>
        <begin position="1"/>
        <end position="21"/>
    </location>
</feature>
<dbReference type="AlphaFoldDB" id="A0A932GQW5"/>
<keyword evidence="2" id="KW-0812">Transmembrane</keyword>
<dbReference type="InterPro" id="IPR025673">
    <property type="entry name" value="PCYCGC"/>
</dbReference>
<keyword evidence="2" id="KW-0472">Membrane</keyword>
<gene>
    <name evidence="3" type="ORF">HYY65_10340</name>
</gene>
<keyword evidence="2" id="KW-1133">Transmembrane helix</keyword>
<dbReference type="Pfam" id="PF13798">
    <property type="entry name" value="PCYCGC"/>
    <property type="match status" value="1"/>
</dbReference>
<accession>A0A932GQW5</accession>